<organism evidence="6">
    <name type="scientific">Desulfofervidus auxilii</name>
    <dbReference type="NCBI Taxonomy" id="1621989"/>
    <lineage>
        <taxon>Bacteria</taxon>
        <taxon>Pseudomonadati</taxon>
        <taxon>Thermodesulfobacteriota</taxon>
        <taxon>Candidatus Desulfofervidia</taxon>
        <taxon>Candidatus Desulfofervidales</taxon>
        <taxon>Candidatus Desulfofervidaceae</taxon>
        <taxon>Candidatus Desulfofervidus</taxon>
    </lineage>
</organism>
<evidence type="ECO:0000256" key="3">
    <source>
        <dbReference type="ARBA" id="ARBA00022989"/>
    </source>
</evidence>
<proteinExistence type="predicted"/>
<dbReference type="GO" id="GO:0016020">
    <property type="term" value="C:membrane"/>
    <property type="evidence" value="ECO:0007669"/>
    <property type="project" value="UniProtKB-SubCell"/>
</dbReference>
<feature type="transmembrane region" description="Helical" evidence="5">
    <location>
        <begin position="79"/>
        <end position="102"/>
    </location>
</feature>
<dbReference type="EMBL" id="DRIH01000011">
    <property type="protein sequence ID" value="HEC67269.1"/>
    <property type="molecule type" value="Genomic_DNA"/>
</dbReference>
<feature type="transmembrane region" description="Helical" evidence="5">
    <location>
        <begin position="164"/>
        <end position="184"/>
    </location>
</feature>
<evidence type="ECO:0000256" key="1">
    <source>
        <dbReference type="ARBA" id="ARBA00004141"/>
    </source>
</evidence>
<dbReference type="CDD" id="cd13128">
    <property type="entry name" value="MATE_Wzx_like"/>
    <property type="match status" value="1"/>
</dbReference>
<accession>A0A7C1ZMB3</accession>
<reference evidence="6" key="1">
    <citation type="journal article" date="2020" name="mSystems">
        <title>Genome- and Community-Level Interaction Insights into Carbon Utilization and Element Cycling Functions of Hydrothermarchaeota in Hydrothermal Sediment.</title>
        <authorList>
            <person name="Zhou Z."/>
            <person name="Liu Y."/>
            <person name="Xu W."/>
            <person name="Pan J."/>
            <person name="Luo Z.H."/>
            <person name="Li M."/>
        </authorList>
    </citation>
    <scope>NUCLEOTIDE SEQUENCE [LARGE SCALE GENOMIC DNA]</scope>
    <source>
        <strain evidence="6">HyVt-389</strain>
    </source>
</reference>
<protein>
    <submittedName>
        <fullName evidence="6">Flippase</fullName>
    </submittedName>
</protein>
<evidence type="ECO:0000313" key="6">
    <source>
        <dbReference type="EMBL" id="HEC67269.1"/>
    </source>
</evidence>
<keyword evidence="3 5" id="KW-1133">Transmembrane helix</keyword>
<evidence type="ECO:0000256" key="4">
    <source>
        <dbReference type="ARBA" id="ARBA00023136"/>
    </source>
</evidence>
<keyword evidence="4 5" id="KW-0472">Membrane</keyword>
<feature type="transmembrane region" description="Helical" evidence="5">
    <location>
        <begin position="351"/>
        <end position="371"/>
    </location>
</feature>
<comment type="caution">
    <text evidence="6">The sequence shown here is derived from an EMBL/GenBank/DDBJ whole genome shotgun (WGS) entry which is preliminary data.</text>
</comment>
<dbReference type="InterPro" id="IPR002797">
    <property type="entry name" value="Polysacc_synth"/>
</dbReference>
<feature type="transmembrane region" description="Helical" evidence="5">
    <location>
        <begin position="377"/>
        <end position="402"/>
    </location>
</feature>
<comment type="subcellular location">
    <subcellularLocation>
        <location evidence="1">Membrane</location>
        <topology evidence="1">Multi-pass membrane protein</topology>
    </subcellularLocation>
</comment>
<dbReference type="InterPro" id="IPR052556">
    <property type="entry name" value="PolySynth_Transporter"/>
</dbReference>
<dbReference type="Proteomes" id="UP000885738">
    <property type="component" value="Unassembled WGS sequence"/>
</dbReference>
<feature type="transmembrane region" description="Helical" evidence="5">
    <location>
        <begin position="108"/>
        <end position="127"/>
    </location>
</feature>
<dbReference type="Pfam" id="PF01943">
    <property type="entry name" value="Polysacc_synt"/>
    <property type="match status" value="1"/>
</dbReference>
<sequence length="410" mass="46265">MDIKKNTLYQLLNLGFAGISMLFFTIVIARILGTKAFGLYSYVFTYAGVFGIFYDFGLDVTLTKKVAVDKGETNIIGQLLFLKSITCGFTFLFYFLLGYLILRISLSLLILAGLGVLAASFISFGCAYFRGIERLDYEALFGILQKFIFIPLAILTAIKLEVEGIFASLTSTNLLILIMIYVFLRGREVNINIKSYNFSETFDIFRKEALPLFFIALFTFLYFRIDMLMLKWFKGEAVVGIYAASYRLMEGFTLFPSALMAALFPRLAYYASVDKNNFITYFLKGLILLSTLGALLLLLSLFFGKEFILLLYGSAYKASCPLFLWLMVALFLIYPNFILTQSIIALNQQRVYALTSFIAFIANIVLNLLLIPRYSATGAAISTIFTELILGVSLAIVLFTTLRQFRKVNP</sequence>
<keyword evidence="2 5" id="KW-0812">Transmembrane</keyword>
<name>A0A7C1ZMB3_DESA2</name>
<feature type="transmembrane region" description="Helical" evidence="5">
    <location>
        <begin position="205"/>
        <end position="225"/>
    </location>
</feature>
<evidence type="ECO:0000256" key="2">
    <source>
        <dbReference type="ARBA" id="ARBA00022692"/>
    </source>
</evidence>
<feature type="transmembrane region" description="Helical" evidence="5">
    <location>
        <begin position="12"/>
        <end position="33"/>
    </location>
</feature>
<dbReference type="PANTHER" id="PTHR43424">
    <property type="entry name" value="LOCUS PUTATIVE PROTEIN 1-RELATED"/>
    <property type="match status" value="1"/>
</dbReference>
<gene>
    <name evidence="6" type="ORF">ENI35_00390</name>
</gene>
<feature type="transmembrane region" description="Helical" evidence="5">
    <location>
        <begin position="39"/>
        <end position="58"/>
    </location>
</feature>
<feature type="transmembrane region" description="Helical" evidence="5">
    <location>
        <begin position="281"/>
        <end position="302"/>
    </location>
</feature>
<feature type="transmembrane region" description="Helical" evidence="5">
    <location>
        <begin position="139"/>
        <end position="158"/>
    </location>
</feature>
<dbReference type="AlphaFoldDB" id="A0A7C1ZMB3"/>
<evidence type="ECO:0000256" key="5">
    <source>
        <dbReference type="SAM" id="Phobius"/>
    </source>
</evidence>
<feature type="transmembrane region" description="Helical" evidence="5">
    <location>
        <begin position="252"/>
        <end position="269"/>
    </location>
</feature>
<dbReference type="PANTHER" id="PTHR43424:SF1">
    <property type="entry name" value="LOCUS PUTATIVE PROTEIN 1-RELATED"/>
    <property type="match status" value="1"/>
</dbReference>
<feature type="transmembrane region" description="Helical" evidence="5">
    <location>
        <begin position="322"/>
        <end position="339"/>
    </location>
</feature>